<dbReference type="Proteomes" id="UP000553035">
    <property type="component" value="Unassembled WGS sequence"/>
</dbReference>
<dbReference type="AlphaFoldDB" id="A0A7Y9W0W7"/>
<evidence type="ECO:0000313" key="1">
    <source>
        <dbReference type="EMBL" id="NYH12176.1"/>
    </source>
</evidence>
<proteinExistence type="predicted"/>
<dbReference type="EMBL" id="JACCAT010000001">
    <property type="protein sequence ID" value="NYH12176.1"/>
    <property type="molecule type" value="Genomic_DNA"/>
</dbReference>
<sequence>MLIETAEALWNSLNSAGRLSPKSHDKKFVEDLREGLKISPDADIGEYLKAKKIGPTPFLIAVVNALQPFSMMLNDIYAMFAEGGVRHSNDEVLIQFDFGEADKLKFDAENFRTALKTLEKLNSVVSMHAFKPGDLNNISGGVLHALARRHPAYDANARASDAVIIGNRNGQPVEHDDATANDAANAWINHSSGWPYLTPPPLPQWSAGDPLGQAITPLSNAVEQLCFRTSRYTSQIELRKARSSKGAQTDKRIPISLWSEDLLAWVQDDHPVRFSYLRVLWLCHELAPKNANDRMAFAIEIKKLISEHSDIEQKTQSTDVLNDLLNLPIWQQRSQLYSVWLITVLKRELKSDERFELQGTNGRLDFAFAQTHIADLHIGQDVLKLVAELRTSANGIVLAGKGRKQNIQPDYALIQSTPGEEDRVIYILEAKQYAKASTRNFNEALLDYARVHTRALVALANHGPIPVSQPEKLIKMCKALGEKYVSERCQAFAEVNPAKPMAIAGIRDHFRLVLTDYSSPLPLLMLDVSSSMNDALNAKGRLAWEKVSEDIAESGMRAAYARNQLKIFQPGEPVREALRSLFDNAVDGPLRLCDLPIKANEPVILLTDEDGFYETIGHHRKLAGVIILQPDCSLILRMNEDSEPLLRRTLGRLIAATSVGERY</sequence>
<name>A0A7Y9W0W7_9PSED</name>
<protein>
    <submittedName>
        <fullName evidence="1">Uncharacterized protein</fullName>
    </submittedName>
</protein>
<comment type="caution">
    <text evidence="1">The sequence shown here is derived from an EMBL/GenBank/DDBJ whole genome shotgun (WGS) entry which is preliminary data.</text>
</comment>
<reference evidence="1 2" key="1">
    <citation type="submission" date="2020-07" db="EMBL/GenBank/DDBJ databases">
        <title>Exploring microbial biodiversity for novel pathways involved in the catabolism of aromatic compounds derived from lignin.</title>
        <authorList>
            <person name="Elkins J."/>
        </authorList>
    </citation>
    <scope>NUCLEOTIDE SEQUENCE [LARGE SCALE GENOMIC DNA]</scope>
    <source>
        <strain evidence="1 2">VanB</strain>
    </source>
</reference>
<gene>
    <name evidence="1" type="ORF">GGI52_005219</name>
</gene>
<evidence type="ECO:0000313" key="2">
    <source>
        <dbReference type="Proteomes" id="UP000553035"/>
    </source>
</evidence>
<dbReference type="RefSeq" id="WP_179695203.1">
    <property type="nucleotide sequence ID" value="NZ_JACCAT010000001.1"/>
</dbReference>
<organism evidence="1 2">
    <name type="scientific">Pseudomonas moraviensis</name>
    <dbReference type="NCBI Taxonomy" id="321662"/>
    <lineage>
        <taxon>Bacteria</taxon>
        <taxon>Pseudomonadati</taxon>
        <taxon>Pseudomonadota</taxon>
        <taxon>Gammaproteobacteria</taxon>
        <taxon>Pseudomonadales</taxon>
        <taxon>Pseudomonadaceae</taxon>
        <taxon>Pseudomonas</taxon>
    </lineage>
</organism>
<accession>A0A7Y9W0W7</accession>